<feature type="domain" description="DUF7605" evidence="4">
    <location>
        <begin position="1046"/>
        <end position="1209"/>
    </location>
</feature>
<sequence length="1389" mass="154765">MANTAAAYEDLRESAKAVKPPQELKPNRYWIAILFEDRNPSEVSGQADFLWVKGNRRTTIANVHTEYQKRKPGDFRLYLGPDVPKDTDSMVDLNKSSDTSSSDDRLIVLLPVRPSTSASSSMAAQGSTTPRSSPPPMIKPEPDQARPQAPPSGIANQPHPFSTQASPLHTTMARPSQIPTEHSEVPASSPHLAGWSSPSHQYQLPSSSSALPGSPDSSDIPHKQQRMNDPRIMGAFHIAQSHQYPWLNNYAPQPSVHAAPPPPQRHKSVNTHMARVSPHSCASPLAPTHPQVSTLNNSALSSTTWNISVSEHQTVSPAPSERVEAKPQNPFLQQLSSETNPVKLEKGVEKGIDLLKELQACLDEDQRESRDAAQWLQSIEDVKKEAVRSRTVVGVVGNTGAGKSSVINALLDEERLVPTNCMRACTAVVMELSYNDSEDEQSRFKADVEFIKLEDWHKELVTLFDDLLDGSGRIAKETSNPDSEAGIAFAKIHAVYPNKTKDQLAAGGIEALMRDAAVNRILGTTKKLEDSDSLKFYQKLQTYVDSQEKATGRPRKDEIRRMEYWPLIKVVKIYTKADVLSTGAVLVDLPGVHDSNAARAAVADGYMKQCTGLWIVAPITRAVDDKAAKTLLGDSFKRQLKLDGTYDNVTFICSKTDDISIQEAVLSLNLDETAERSWQESDEMRNQVEKLKERLNECKEAKEVFSGIIDDCDDQLEVWDELDDDLADGKTVYAPSQKRRKRPSDKSRSQKRRRTEDSDDDFIDDDSQALAASASEPETEDEDEDQQPLTSEDVEAKKHELRTQKKNAKDERGDLDQKMKDMRREIKQLNEKIAAIDHMISALCIKGRNDYSRGALQQDFAAGIKELDQETAIEEDEEHFDPDQELRDYDEVARSLPVFCISSRAFQKLSGRLKRDKTVPGFENVNETEMPQLKAHCKKLTEAGRAASGRKFLNNMSQLLNSMSLWASNSANGSQLTAGQQQREAQFLEQKLIELHRGLSEVVDDTLSSINDGLTQNIYAKYDRAIKNASDASLPTAEKWGRQRTEGGLHFSTYRATVRRNGAYTSASAGPRDFNGELAEPMIKQIATGWERAFQRILPGQLDRFKTKTLEVLKNFHDTVTRRASEIGVSIAAITALSGQLQNYEPFLEAQVRTIKEMMTIFQREVNREFTPKVAAAMEHAYEMCSAERGPGCYVRMKAHMTSHVSRNHIEMFQVACNEVRKRLEELSQTIKEALATRAQGIHSTAERDYLTVLGNIGTTDVPESQAGVDLKNAVADILEDGETIFRGLVEGTDEIEAQNEQNEDMNADNDEHSGMNDADQISETEERVRQVPSDALEASRHWETDDTLISFVLDDKENSPVIGKAVSQKNFETVTAEPTVLQSLDTNI</sequence>
<feature type="compositionally biased region" description="Polar residues" evidence="2">
    <location>
        <begin position="159"/>
        <end position="180"/>
    </location>
</feature>
<feature type="region of interest" description="Disordered" evidence="2">
    <location>
        <begin position="75"/>
        <end position="225"/>
    </location>
</feature>
<dbReference type="PANTHER" id="PTHR36681:SF3">
    <property type="entry name" value="NUCLEAR GTPASE, GERMINAL CENTER-ASSOCIATED, TANDEM DUPLICATE 3"/>
    <property type="match status" value="1"/>
</dbReference>
<dbReference type="SUPFAM" id="SSF52540">
    <property type="entry name" value="P-loop containing nucleoside triphosphate hydrolases"/>
    <property type="match status" value="1"/>
</dbReference>
<evidence type="ECO:0000256" key="1">
    <source>
        <dbReference type="SAM" id="Coils"/>
    </source>
</evidence>
<evidence type="ECO:0000259" key="3">
    <source>
        <dbReference type="Pfam" id="PF00350"/>
    </source>
</evidence>
<feature type="domain" description="Dynamin N-terminal" evidence="3">
    <location>
        <begin position="393"/>
        <end position="629"/>
    </location>
</feature>
<dbReference type="Pfam" id="PF24564">
    <property type="entry name" value="DUF7605"/>
    <property type="match status" value="1"/>
</dbReference>
<reference evidence="5" key="1">
    <citation type="submission" date="2020-04" db="EMBL/GenBank/DDBJ databases">
        <title>Genome Assembly and Annotation of Botryosphaeria dothidea sdau 11-99, a Latent Pathogen of Apple Fruit Ring Rot in China.</title>
        <authorList>
            <person name="Yu C."/>
            <person name="Diao Y."/>
            <person name="Lu Q."/>
            <person name="Zhao J."/>
            <person name="Cui S."/>
            <person name="Peng C."/>
            <person name="He B."/>
            <person name="Liu H."/>
        </authorList>
    </citation>
    <scope>NUCLEOTIDE SEQUENCE [LARGE SCALE GENOMIC DNA]</scope>
    <source>
        <strain evidence="5">Sdau11-99</strain>
    </source>
</reference>
<evidence type="ECO:0000256" key="2">
    <source>
        <dbReference type="SAM" id="MobiDB-lite"/>
    </source>
</evidence>
<protein>
    <recommendedName>
        <fullName evidence="7">Tat pathway signal sequence protein</fullName>
    </recommendedName>
</protein>
<dbReference type="EMBL" id="WWBZ02000022">
    <property type="protein sequence ID" value="KAF4308492.1"/>
    <property type="molecule type" value="Genomic_DNA"/>
</dbReference>
<evidence type="ECO:0008006" key="7">
    <source>
        <dbReference type="Google" id="ProtNLM"/>
    </source>
</evidence>
<feature type="coiled-coil region" evidence="1">
    <location>
        <begin position="1210"/>
        <end position="1237"/>
    </location>
</feature>
<keyword evidence="1" id="KW-0175">Coiled coil</keyword>
<feature type="region of interest" description="Disordered" evidence="2">
    <location>
        <begin position="1301"/>
        <end position="1328"/>
    </location>
</feature>
<evidence type="ECO:0000313" key="6">
    <source>
        <dbReference type="Proteomes" id="UP000572817"/>
    </source>
</evidence>
<feature type="region of interest" description="Disordered" evidence="2">
    <location>
        <begin position="729"/>
        <end position="815"/>
    </location>
</feature>
<dbReference type="PANTHER" id="PTHR36681">
    <property type="entry name" value="NUCLEAR GTPASE, GERMINAL CENTER-ASSOCIATED, TANDEM DUPLICATE 3"/>
    <property type="match status" value="1"/>
</dbReference>
<name>A0A8H4IWJ1_9PEZI</name>
<comment type="caution">
    <text evidence="5">The sequence shown here is derived from an EMBL/GenBank/DDBJ whole genome shotgun (WGS) entry which is preliminary data.</text>
</comment>
<dbReference type="InterPro" id="IPR027417">
    <property type="entry name" value="P-loop_NTPase"/>
</dbReference>
<evidence type="ECO:0000313" key="5">
    <source>
        <dbReference type="EMBL" id="KAF4308492.1"/>
    </source>
</evidence>
<dbReference type="InterPro" id="IPR045063">
    <property type="entry name" value="Dynamin_N"/>
</dbReference>
<feature type="compositionally biased region" description="Basic and acidic residues" evidence="2">
    <location>
        <begin position="794"/>
        <end position="815"/>
    </location>
</feature>
<gene>
    <name evidence="5" type="ORF">GTA08_BOTSDO03436</name>
</gene>
<organism evidence="5 6">
    <name type="scientific">Botryosphaeria dothidea</name>
    <dbReference type="NCBI Taxonomy" id="55169"/>
    <lineage>
        <taxon>Eukaryota</taxon>
        <taxon>Fungi</taxon>
        <taxon>Dikarya</taxon>
        <taxon>Ascomycota</taxon>
        <taxon>Pezizomycotina</taxon>
        <taxon>Dothideomycetes</taxon>
        <taxon>Dothideomycetes incertae sedis</taxon>
        <taxon>Botryosphaeriales</taxon>
        <taxon>Botryosphaeriaceae</taxon>
        <taxon>Botryosphaeria</taxon>
    </lineage>
</organism>
<keyword evidence="6" id="KW-1185">Reference proteome</keyword>
<dbReference type="InterPro" id="IPR056024">
    <property type="entry name" value="DUF7605"/>
</dbReference>
<feature type="compositionally biased region" description="Acidic residues" evidence="2">
    <location>
        <begin position="757"/>
        <end position="767"/>
    </location>
</feature>
<feature type="compositionally biased region" description="Low complexity" evidence="2">
    <location>
        <begin position="204"/>
        <end position="218"/>
    </location>
</feature>
<accession>A0A8H4IWJ1</accession>
<feature type="compositionally biased region" description="Acidic residues" evidence="2">
    <location>
        <begin position="777"/>
        <end position="786"/>
    </location>
</feature>
<feature type="compositionally biased region" description="Basic residues" evidence="2">
    <location>
        <begin position="737"/>
        <end position="753"/>
    </location>
</feature>
<dbReference type="Proteomes" id="UP000572817">
    <property type="component" value="Unassembled WGS sequence"/>
</dbReference>
<proteinExistence type="predicted"/>
<evidence type="ECO:0000259" key="4">
    <source>
        <dbReference type="Pfam" id="PF24564"/>
    </source>
</evidence>
<dbReference type="Pfam" id="PF00350">
    <property type="entry name" value="Dynamin_N"/>
    <property type="match status" value="1"/>
</dbReference>
<dbReference type="Gene3D" id="3.40.50.300">
    <property type="entry name" value="P-loop containing nucleotide triphosphate hydrolases"/>
    <property type="match status" value="1"/>
</dbReference>
<dbReference type="OrthoDB" id="3598281at2759"/>
<feature type="compositionally biased region" description="Polar residues" evidence="2">
    <location>
        <begin position="114"/>
        <end position="131"/>
    </location>
</feature>